<dbReference type="PANTHER" id="PTHR10266">
    <property type="entry name" value="CYTOCHROME C1"/>
    <property type="match status" value="1"/>
</dbReference>
<evidence type="ECO:0000256" key="5">
    <source>
        <dbReference type="ARBA" id="ARBA00022723"/>
    </source>
</evidence>
<feature type="chain" id="PRO_5024930324" description="Cytochrome c1" evidence="11">
    <location>
        <begin position="27"/>
        <end position="253"/>
    </location>
</feature>
<dbReference type="FunFam" id="1.10.760.10:FF:000011">
    <property type="entry name" value="Cytochrome c1, putative"/>
    <property type="match status" value="1"/>
</dbReference>
<comment type="caution">
    <text evidence="13">The sequence shown here is derived from an EMBL/GenBank/DDBJ whole genome shotgun (WGS) entry which is preliminary data.</text>
</comment>
<dbReference type="PRINTS" id="PR00603">
    <property type="entry name" value="CYTOCHROMEC1"/>
</dbReference>
<dbReference type="RefSeq" id="WP_118890647.1">
    <property type="nucleotide sequence ID" value="NZ_CP023731.1"/>
</dbReference>
<keyword evidence="7 9" id="KW-0408">Iron</keyword>
<keyword evidence="8 10" id="KW-0472">Membrane</keyword>
<dbReference type="Pfam" id="PF02167">
    <property type="entry name" value="Cytochrom_C1"/>
    <property type="match status" value="1"/>
</dbReference>
<evidence type="ECO:0000256" key="1">
    <source>
        <dbReference type="ARBA" id="ARBA00004370"/>
    </source>
</evidence>
<evidence type="ECO:0000256" key="9">
    <source>
        <dbReference type="PIRSR" id="PIRSR602326-1"/>
    </source>
</evidence>
<accession>A0A643CLK5</accession>
<dbReference type="GO" id="GO:0009055">
    <property type="term" value="F:electron transfer activity"/>
    <property type="evidence" value="ECO:0007669"/>
    <property type="project" value="InterPro"/>
</dbReference>
<sequence>MGRYSPVLLAVVLLALGVSFAGVVHAETQGAVQQKWKFSGIFGYFDRSAIQRGYQVYKEVCSSCHSMSRVAFRNLRDVGFSDEEITAIAGSYSIRDGPNEVGEMFERPGIPADYFPSPFPNREAAAASNNGAYPPDLSLIIKARHDGANYVYSLLTGYESSEADEGGLYLNRHFPGGKIAMAPPIFEGVVSYSDGTEPSVENIARDVVNFLQWAAEPEMERRKKLGMKVILSLAVGTVLFAVMYSRLYRTLLK</sequence>
<feature type="signal peptide" evidence="11">
    <location>
        <begin position="1"/>
        <end position="26"/>
    </location>
</feature>
<evidence type="ECO:0000256" key="2">
    <source>
        <dbReference type="ARBA" id="ARBA00016165"/>
    </source>
</evidence>
<comment type="cofactor">
    <cofactor evidence="9">
        <name>heme c</name>
        <dbReference type="ChEBI" id="CHEBI:61717"/>
    </cofactor>
    <text evidence="9">Binds 1 heme c group covalently per subunit.</text>
</comment>
<proteinExistence type="predicted"/>
<keyword evidence="5 9" id="KW-0479">Metal-binding</keyword>
<evidence type="ECO:0000256" key="11">
    <source>
        <dbReference type="SAM" id="SignalP"/>
    </source>
</evidence>
<keyword evidence="3 9" id="KW-0349">Heme</keyword>
<gene>
    <name evidence="13" type="ORF">FY207_01795</name>
</gene>
<feature type="transmembrane region" description="Helical" evidence="10">
    <location>
        <begin position="225"/>
        <end position="244"/>
    </location>
</feature>
<organism evidence="13">
    <name type="scientific">Anaplasma marginale</name>
    <dbReference type="NCBI Taxonomy" id="770"/>
    <lineage>
        <taxon>Bacteria</taxon>
        <taxon>Pseudomonadati</taxon>
        <taxon>Pseudomonadota</taxon>
        <taxon>Alphaproteobacteria</taxon>
        <taxon>Rickettsiales</taxon>
        <taxon>Anaplasmataceae</taxon>
        <taxon>Anaplasma</taxon>
    </lineage>
</organism>
<dbReference type="InterPro" id="IPR009056">
    <property type="entry name" value="Cyt_c-like_dom"/>
</dbReference>
<dbReference type="GO" id="GO:0020037">
    <property type="term" value="F:heme binding"/>
    <property type="evidence" value="ECO:0007669"/>
    <property type="project" value="InterPro"/>
</dbReference>
<evidence type="ECO:0000256" key="3">
    <source>
        <dbReference type="ARBA" id="ARBA00022617"/>
    </source>
</evidence>
<dbReference type="Gene3D" id="1.10.760.10">
    <property type="entry name" value="Cytochrome c-like domain"/>
    <property type="match status" value="1"/>
</dbReference>
<feature type="binding site" description="covalent" evidence="9">
    <location>
        <position position="64"/>
    </location>
    <ligand>
        <name>heme c</name>
        <dbReference type="ChEBI" id="CHEBI:61717"/>
    </ligand>
</feature>
<dbReference type="GO" id="GO:0016020">
    <property type="term" value="C:membrane"/>
    <property type="evidence" value="ECO:0007669"/>
    <property type="project" value="UniProtKB-SubCell"/>
</dbReference>
<keyword evidence="6 10" id="KW-1133">Transmembrane helix</keyword>
<feature type="binding site" description="covalent" evidence="9">
    <location>
        <position position="65"/>
    </location>
    <ligand>
        <name>heme c</name>
        <dbReference type="ChEBI" id="CHEBI:61717"/>
    </ligand>
</feature>
<feature type="binding site" description="covalent" evidence="9">
    <location>
        <position position="61"/>
    </location>
    <ligand>
        <name>heme c</name>
        <dbReference type="ChEBI" id="CHEBI:61717"/>
    </ligand>
</feature>
<evidence type="ECO:0000256" key="6">
    <source>
        <dbReference type="ARBA" id="ARBA00022989"/>
    </source>
</evidence>
<dbReference type="PROSITE" id="PS51007">
    <property type="entry name" value="CYTC"/>
    <property type="match status" value="1"/>
</dbReference>
<protein>
    <recommendedName>
        <fullName evidence="2">Cytochrome c1</fullName>
    </recommendedName>
</protein>
<evidence type="ECO:0000256" key="8">
    <source>
        <dbReference type="ARBA" id="ARBA00023136"/>
    </source>
</evidence>
<evidence type="ECO:0000256" key="10">
    <source>
        <dbReference type="SAM" id="Phobius"/>
    </source>
</evidence>
<dbReference type="InterPro" id="IPR002326">
    <property type="entry name" value="Cyt_c1"/>
</dbReference>
<evidence type="ECO:0000259" key="12">
    <source>
        <dbReference type="PROSITE" id="PS51007"/>
    </source>
</evidence>
<keyword evidence="4 10" id="KW-0812">Transmembrane</keyword>
<keyword evidence="11" id="KW-0732">Signal</keyword>
<dbReference type="GO" id="GO:0046872">
    <property type="term" value="F:metal ion binding"/>
    <property type="evidence" value="ECO:0007669"/>
    <property type="project" value="UniProtKB-KW"/>
</dbReference>
<feature type="domain" description="Cytochrome c" evidence="12">
    <location>
        <begin position="48"/>
        <end position="197"/>
    </location>
</feature>
<name>A0A643CLK5_ANAMA</name>
<evidence type="ECO:0000313" key="13">
    <source>
        <dbReference type="EMBL" id="KAB0452372.1"/>
    </source>
</evidence>
<dbReference type="SUPFAM" id="SSF46626">
    <property type="entry name" value="Cytochrome c"/>
    <property type="match status" value="1"/>
</dbReference>
<dbReference type="InterPro" id="IPR036909">
    <property type="entry name" value="Cyt_c-like_dom_sf"/>
</dbReference>
<dbReference type="AlphaFoldDB" id="A0A643CLK5"/>
<comment type="subcellular location">
    <subcellularLocation>
        <location evidence="1">Membrane</location>
    </subcellularLocation>
</comment>
<reference evidence="13" key="1">
    <citation type="submission" date="2019-08" db="EMBL/GenBank/DDBJ databases">
        <authorList>
            <person name="Amaro Estrada I."/>
            <person name="Quiroz Castaneda R.E."/>
            <person name="Martinez Ocampo F."/>
            <person name="Rodriguez Camarillo S.D."/>
        </authorList>
    </citation>
    <scope>NUCLEOTIDE SEQUENCE</scope>
    <source>
        <strain evidence="13">MEX-30-184-02</strain>
    </source>
</reference>
<dbReference type="PANTHER" id="PTHR10266:SF3">
    <property type="entry name" value="CYTOCHROME C1, HEME PROTEIN, MITOCHONDRIAL"/>
    <property type="match status" value="1"/>
</dbReference>
<dbReference type="EMBL" id="VTCY01000003">
    <property type="protein sequence ID" value="KAB0452372.1"/>
    <property type="molecule type" value="Genomic_DNA"/>
</dbReference>
<evidence type="ECO:0000256" key="4">
    <source>
        <dbReference type="ARBA" id="ARBA00022692"/>
    </source>
</evidence>
<feature type="binding site" description="covalent" evidence="9">
    <location>
        <position position="181"/>
    </location>
    <ligand>
        <name>heme c</name>
        <dbReference type="ChEBI" id="CHEBI:61717"/>
    </ligand>
</feature>
<evidence type="ECO:0000256" key="7">
    <source>
        <dbReference type="ARBA" id="ARBA00023004"/>
    </source>
</evidence>